<evidence type="ECO:0000259" key="8">
    <source>
        <dbReference type="Pfam" id="PF00501"/>
    </source>
</evidence>
<dbReference type="EMBL" id="AJWK01002223">
    <property type="status" value="NOT_ANNOTATED_CDS"/>
    <property type="molecule type" value="Genomic_DNA"/>
</dbReference>
<evidence type="ECO:0000256" key="2">
    <source>
        <dbReference type="ARBA" id="ARBA00022598"/>
    </source>
</evidence>
<dbReference type="EC" id="6.2.1.2" evidence="4"/>
<dbReference type="EMBL" id="GITU01000427">
    <property type="protein sequence ID" value="MBC1169130.1"/>
    <property type="molecule type" value="Transcribed_RNA"/>
</dbReference>
<evidence type="ECO:0000256" key="4">
    <source>
        <dbReference type="ARBA" id="ARBA00039009"/>
    </source>
</evidence>
<dbReference type="InterPro" id="IPR020845">
    <property type="entry name" value="AMP-binding_CS"/>
</dbReference>
<proteinExistence type="inferred from homology"/>
<dbReference type="Pfam" id="PF00501">
    <property type="entry name" value="AMP-binding"/>
    <property type="match status" value="2"/>
</dbReference>
<dbReference type="Gene3D" id="3.40.50.980">
    <property type="match status" value="1"/>
</dbReference>
<dbReference type="InterPro" id="IPR042099">
    <property type="entry name" value="ANL_N_sf"/>
</dbReference>
<reference evidence="9" key="2">
    <citation type="journal article" date="2020" name="BMC">
        <title>Leishmania infection induces a limited differential gene expression in the sand fly midgut.</title>
        <authorList>
            <person name="Coutinho-Abreu I.V."/>
            <person name="Serafim T.D."/>
            <person name="Meneses C."/>
            <person name="Kamhawi S."/>
            <person name="Oliveira F."/>
            <person name="Valenzuela J.G."/>
        </authorList>
    </citation>
    <scope>NUCLEOTIDE SEQUENCE</scope>
    <source>
        <strain evidence="9">Jacobina</strain>
        <tissue evidence="9">Midgut</tissue>
    </source>
</reference>
<dbReference type="InterPro" id="IPR000873">
    <property type="entry name" value="AMP-dep_synth/lig_dom"/>
</dbReference>
<evidence type="ECO:0000256" key="5">
    <source>
        <dbReference type="ARBA" id="ARBA00039638"/>
    </source>
</evidence>
<comment type="similarity">
    <text evidence="1">Belongs to the ATP-dependent AMP-binding enzyme family.</text>
</comment>
<dbReference type="GO" id="GO:0006631">
    <property type="term" value="P:fatty acid metabolic process"/>
    <property type="evidence" value="ECO:0007669"/>
    <property type="project" value="TreeGrafter"/>
</dbReference>
<protein>
    <recommendedName>
        <fullName evidence="5">Medium-chain acyl-CoA ligase ACSF2, mitochondrial</fullName>
        <ecNumber evidence="4">6.2.1.2</ecNumber>
    </recommendedName>
</protein>
<dbReference type="EMBL" id="AJWK01002224">
    <property type="status" value="NOT_ANNOTATED_CDS"/>
    <property type="molecule type" value="Genomic_DNA"/>
</dbReference>
<evidence type="ECO:0000256" key="6">
    <source>
        <dbReference type="ARBA" id="ARBA00047319"/>
    </source>
</evidence>
<dbReference type="VEuPathDB" id="VectorBase:LLONM1_009953"/>
<comment type="catalytic activity">
    <reaction evidence="7">
        <text>a medium-chain fatty acid + ATP + CoA = a medium-chain fatty acyl-CoA + AMP + diphosphate</text>
        <dbReference type="Rhea" id="RHEA:48340"/>
        <dbReference type="ChEBI" id="CHEBI:30616"/>
        <dbReference type="ChEBI" id="CHEBI:33019"/>
        <dbReference type="ChEBI" id="CHEBI:57287"/>
        <dbReference type="ChEBI" id="CHEBI:59558"/>
        <dbReference type="ChEBI" id="CHEBI:90546"/>
        <dbReference type="ChEBI" id="CHEBI:456215"/>
        <dbReference type="EC" id="6.2.1.2"/>
    </reaction>
</comment>
<dbReference type="Gene3D" id="3.40.50.12780">
    <property type="entry name" value="N-terminal domain of ligase-like"/>
    <property type="match status" value="1"/>
</dbReference>
<evidence type="ECO:0000256" key="1">
    <source>
        <dbReference type="ARBA" id="ARBA00006432"/>
    </source>
</evidence>
<organism evidence="10 11">
    <name type="scientific">Lutzomyia longipalpis</name>
    <name type="common">Sand fly</name>
    <dbReference type="NCBI Taxonomy" id="7200"/>
    <lineage>
        <taxon>Eukaryota</taxon>
        <taxon>Metazoa</taxon>
        <taxon>Ecdysozoa</taxon>
        <taxon>Arthropoda</taxon>
        <taxon>Hexapoda</taxon>
        <taxon>Insecta</taxon>
        <taxon>Pterygota</taxon>
        <taxon>Neoptera</taxon>
        <taxon>Endopterygota</taxon>
        <taxon>Diptera</taxon>
        <taxon>Nematocera</taxon>
        <taxon>Psychodoidea</taxon>
        <taxon>Psychodidae</taxon>
        <taxon>Lutzomyia</taxon>
        <taxon>Lutzomyia</taxon>
    </lineage>
</organism>
<name>A0A1B0C9C8_LUTLO</name>
<keyword evidence="2" id="KW-0436">Ligase</keyword>
<dbReference type="GO" id="GO:0031956">
    <property type="term" value="F:medium-chain fatty acid-CoA ligase activity"/>
    <property type="evidence" value="ECO:0007669"/>
    <property type="project" value="UniProtKB-EC"/>
</dbReference>
<reference evidence="10" key="3">
    <citation type="submission" date="2020-05" db="UniProtKB">
        <authorList>
            <consortium name="EnsemblMetazoa"/>
        </authorList>
    </citation>
    <scope>IDENTIFICATION</scope>
    <source>
        <strain evidence="10">Jacobina</strain>
    </source>
</reference>
<accession>A0A1B0C9C8</accession>
<evidence type="ECO:0000313" key="10">
    <source>
        <dbReference type="EnsemblMetazoa" id="LLOJ000550-PA"/>
    </source>
</evidence>
<dbReference type="PANTHER" id="PTHR43201">
    <property type="entry name" value="ACYL-COA SYNTHETASE"/>
    <property type="match status" value="1"/>
</dbReference>
<keyword evidence="11" id="KW-1185">Reference proteome</keyword>
<reference evidence="11" key="1">
    <citation type="submission" date="2012-05" db="EMBL/GenBank/DDBJ databases">
        <title>Whole Genome Assembly of Lutzomyia longipalpis.</title>
        <authorList>
            <person name="Richards S."/>
            <person name="Qu C."/>
            <person name="Dillon R."/>
            <person name="Worley K."/>
            <person name="Scherer S."/>
            <person name="Batterton M."/>
            <person name="Taylor A."/>
            <person name="Hawes A."/>
            <person name="Hernandez B."/>
            <person name="Kovar C."/>
            <person name="Mandapat C."/>
            <person name="Pham C."/>
            <person name="Qu C."/>
            <person name="Jing C."/>
            <person name="Bess C."/>
            <person name="Bandaranaike D."/>
            <person name="Ngo D."/>
            <person name="Ongeri F."/>
            <person name="Arias F."/>
            <person name="Lara F."/>
            <person name="Weissenberger G."/>
            <person name="Kamau G."/>
            <person name="Han H."/>
            <person name="Shen H."/>
            <person name="Dinh H."/>
            <person name="Khalil I."/>
            <person name="Jones J."/>
            <person name="Shafer J."/>
            <person name="Jayaseelan J."/>
            <person name="Quiroz J."/>
            <person name="Blankenburg K."/>
            <person name="Nguyen L."/>
            <person name="Jackson L."/>
            <person name="Francisco L."/>
            <person name="Tang L.-Y."/>
            <person name="Pu L.-L."/>
            <person name="Perales L."/>
            <person name="Lorensuhewa L."/>
            <person name="Munidasa M."/>
            <person name="Coyle M."/>
            <person name="Taylor M."/>
            <person name="Puazo M."/>
            <person name="Firestine M."/>
            <person name="Scheel M."/>
            <person name="Javaid M."/>
            <person name="Wang M."/>
            <person name="Li M."/>
            <person name="Tabassum N."/>
            <person name="Saada N."/>
            <person name="Osuji N."/>
            <person name="Aqrawi P."/>
            <person name="Fu Q."/>
            <person name="Thornton R."/>
            <person name="Raj R."/>
            <person name="Goodspeed R."/>
            <person name="Mata R."/>
            <person name="Najjar R."/>
            <person name="Gubbala S."/>
            <person name="Lee S."/>
            <person name="Denson S."/>
            <person name="Patil S."/>
            <person name="Macmil S."/>
            <person name="Qi S."/>
            <person name="Matskevitch T."/>
            <person name="Palculict T."/>
            <person name="Mathew T."/>
            <person name="Vee V."/>
            <person name="Velamala V."/>
            <person name="Korchina V."/>
            <person name="Cai W."/>
            <person name="Liu W."/>
            <person name="Dai W."/>
            <person name="Zou X."/>
            <person name="Zhu Y."/>
            <person name="Zhang Y."/>
            <person name="Wu Y.-Q."/>
            <person name="Xin Y."/>
            <person name="Nazarath L."/>
            <person name="Kovar C."/>
            <person name="Han Y."/>
            <person name="Muzny D."/>
            <person name="Gibbs R."/>
        </authorList>
    </citation>
    <scope>NUCLEOTIDE SEQUENCE [LARGE SCALE GENOMIC DNA]</scope>
    <source>
        <strain evidence="11">Jacobina</strain>
    </source>
</reference>
<dbReference type="AlphaFoldDB" id="A0A1B0C9C8"/>
<comment type="function">
    <text evidence="3">Acyl-CoA synthases catalyze the initial reaction in fatty acid metabolism, by forming a thioester with CoA. Has some preference toward medium-chain substrates. Plays a role in adipocyte differentiation.</text>
</comment>
<feature type="domain" description="AMP-dependent synthetase/ligase" evidence="8">
    <location>
        <begin position="550"/>
        <end position="622"/>
    </location>
</feature>
<evidence type="ECO:0000313" key="11">
    <source>
        <dbReference type="Proteomes" id="UP000092461"/>
    </source>
</evidence>
<comment type="catalytic activity">
    <reaction evidence="6">
        <text>octanoate + ATP + CoA = octanoyl-CoA + AMP + diphosphate</text>
        <dbReference type="Rhea" id="RHEA:33631"/>
        <dbReference type="ChEBI" id="CHEBI:25646"/>
        <dbReference type="ChEBI" id="CHEBI:30616"/>
        <dbReference type="ChEBI" id="CHEBI:33019"/>
        <dbReference type="ChEBI" id="CHEBI:57287"/>
        <dbReference type="ChEBI" id="CHEBI:57386"/>
        <dbReference type="ChEBI" id="CHEBI:456215"/>
    </reaction>
</comment>
<dbReference type="VEuPathDB" id="VectorBase:LLONM1_001237"/>
<feature type="domain" description="AMP-dependent synthetase/ligase" evidence="8">
    <location>
        <begin position="74"/>
        <end position="457"/>
    </location>
</feature>
<dbReference type="EnsemblMetazoa" id="LLOJ000550-RA">
    <property type="protein sequence ID" value="LLOJ000550-PA"/>
    <property type="gene ID" value="LLOJ000550"/>
</dbReference>
<dbReference type="FunFam" id="3.40.50.12780:FF:000003">
    <property type="entry name" value="Long-chain-fatty-acid--CoA ligase FadD"/>
    <property type="match status" value="1"/>
</dbReference>
<dbReference type="Proteomes" id="UP000092461">
    <property type="component" value="Unassembled WGS sequence"/>
</dbReference>
<dbReference type="PROSITE" id="PS00455">
    <property type="entry name" value="AMP_BINDING"/>
    <property type="match status" value="1"/>
</dbReference>
<dbReference type="VEuPathDB" id="VectorBase:LLOJ000550"/>
<dbReference type="SUPFAM" id="SSF56801">
    <property type="entry name" value="Acetyl-CoA synthetase-like"/>
    <property type="match status" value="2"/>
</dbReference>
<dbReference type="PANTHER" id="PTHR43201:SF5">
    <property type="entry name" value="MEDIUM-CHAIN ACYL-COA LIGASE ACSF2, MITOCHONDRIAL"/>
    <property type="match status" value="1"/>
</dbReference>
<evidence type="ECO:0000256" key="7">
    <source>
        <dbReference type="ARBA" id="ARBA00048277"/>
    </source>
</evidence>
<evidence type="ECO:0000313" key="9">
    <source>
        <dbReference type="EMBL" id="MBC1169130.1"/>
    </source>
</evidence>
<evidence type="ECO:0000256" key="3">
    <source>
        <dbReference type="ARBA" id="ARBA00037247"/>
    </source>
</evidence>
<sequence>MKILHFGSSLDTITTSTERQMPDKWDGFKALQCSSFLISIRRNHNESGGLSYYHNYGKYPLAYRTIGQELGRIASEYGDREAFVAVQEQKRLTYDQLRLEADRLAAGFRSLGLQKGDRIGLWAPNVISWPVVFYAAARAGLIFVALNPAYEAPEMEYCLQKVGVKALVTSESFRNKPYYDALLKILPELQTTSPGKLSSDNIPSLSHVIVDSEKNFPGVFRLSDVASMPSSEQVQEIAGLQDKIDPDSGCNIMFTSGTTGKPKAALLRHIGIVNNAIHLGDHLNVRGKRICTQVPFFHIYGVSSTIMLGLCHVATVVIPSITFNAEQSLRTIKEERCRVVNGTPTMHVDLVRIQREQRLDLDVDLALTGGALCPPQLMKDLKEDLGIKEVKNVYGTTENSSVSFGIHYSDENKELDIAGQLQYHLEAKVIDAEGNLVPFGTPGELCVRGYFTMLGYWEDEAKTKEVLGRDGWLRTGDQFILYPDGYVENILVTCPQIAEAYVGFKALQCSSFLISIRRNHNESGGLSYYHNYGKYPLAYRTIGQELGRIASEYGDREAFVAVQEQKRLTYDQLRLEADRLAAGFRSLGLQKGDRIGLWAPNVISWPVVFYAAARAGLIFVALTRI</sequence>